<evidence type="ECO:0000256" key="6">
    <source>
        <dbReference type="SAM" id="Phobius"/>
    </source>
</evidence>
<organism evidence="7 8">
    <name type="scientific">Cylicocyclus nassatus</name>
    <name type="common">Nematode worm</name>
    <dbReference type="NCBI Taxonomy" id="53992"/>
    <lineage>
        <taxon>Eukaryota</taxon>
        <taxon>Metazoa</taxon>
        <taxon>Ecdysozoa</taxon>
        <taxon>Nematoda</taxon>
        <taxon>Chromadorea</taxon>
        <taxon>Rhabditida</taxon>
        <taxon>Rhabditina</taxon>
        <taxon>Rhabditomorpha</taxon>
        <taxon>Strongyloidea</taxon>
        <taxon>Strongylidae</taxon>
        <taxon>Cylicocyclus</taxon>
    </lineage>
</organism>
<dbReference type="EMBL" id="CATQJL010000001">
    <property type="protein sequence ID" value="CAJ0590625.1"/>
    <property type="molecule type" value="Genomic_DNA"/>
</dbReference>
<feature type="transmembrane region" description="Helical" evidence="6">
    <location>
        <begin position="476"/>
        <end position="497"/>
    </location>
</feature>
<feature type="transmembrane region" description="Helical" evidence="6">
    <location>
        <begin position="381"/>
        <end position="406"/>
    </location>
</feature>
<comment type="subcellular location">
    <subcellularLocation>
        <location evidence="1">Membrane</location>
        <topology evidence="1">Multi-pass membrane protein</topology>
    </subcellularLocation>
</comment>
<feature type="transmembrane region" description="Helical" evidence="6">
    <location>
        <begin position="509"/>
        <end position="532"/>
    </location>
</feature>
<dbReference type="PANTHER" id="PTHR23507">
    <property type="entry name" value="ZGC:174356"/>
    <property type="match status" value="1"/>
</dbReference>
<gene>
    <name evidence="7" type="ORF">CYNAS_LOCUS2608</name>
</gene>
<evidence type="ECO:0000256" key="1">
    <source>
        <dbReference type="ARBA" id="ARBA00004141"/>
    </source>
</evidence>
<keyword evidence="8" id="KW-1185">Reference proteome</keyword>
<feature type="transmembrane region" description="Helical" evidence="6">
    <location>
        <begin position="450"/>
        <end position="470"/>
    </location>
</feature>
<dbReference type="Proteomes" id="UP001176961">
    <property type="component" value="Unassembled WGS sequence"/>
</dbReference>
<comment type="caution">
    <text evidence="7">The sequence shown here is derived from an EMBL/GenBank/DDBJ whole genome shotgun (WGS) entry which is preliminary data.</text>
</comment>
<protein>
    <recommendedName>
        <fullName evidence="9">Major facilitator superfamily (MFS) profile domain-containing protein</fullName>
    </recommendedName>
</protein>
<accession>A0AA36DPH9</accession>
<dbReference type="InterPro" id="IPR036259">
    <property type="entry name" value="MFS_trans_sf"/>
</dbReference>
<evidence type="ECO:0000256" key="4">
    <source>
        <dbReference type="ARBA" id="ARBA00023136"/>
    </source>
</evidence>
<feature type="transmembrane region" description="Helical" evidence="6">
    <location>
        <begin position="184"/>
        <end position="205"/>
    </location>
</feature>
<evidence type="ECO:0000256" key="3">
    <source>
        <dbReference type="ARBA" id="ARBA00022989"/>
    </source>
</evidence>
<feature type="transmembrane region" description="Helical" evidence="6">
    <location>
        <begin position="292"/>
        <end position="315"/>
    </location>
</feature>
<evidence type="ECO:0000256" key="5">
    <source>
        <dbReference type="SAM" id="MobiDB-lite"/>
    </source>
</evidence>
<evidence type="ECO:0008006" key="9">
    <source>
        <dbReference type="Google" id="ProtNLM"/>
    </source>
</evidence>
<proteinExistence type="predicted"/>
<evidence type="ECO:0000256" key="2">
    <source>
        <dbReference type="ARBA" id="ARBA00022692"/>
    </source>
</evidence>
<feature type="transmembrane region" description="Helical" evidence="6">
    <location>
        <begin position="83"/>
        <end position="101"/>
    </location>
</feature>
<evidence type="ECO:0000313" key="8">
    <source>
        <dbReference type="Proteomes" id="UP001176961"/>
    </source>
</evidence>
<keyword evidence="3 6" id="KW-1133">Transmembrane helix</keyword>
<keyword evidence="4 6" id="KW-0472">Membrane</keyword>
<dbReference type="SUPFAM" id="SSF103473">
    <property type="entry name" value="MFS general substrate transporter"/>
    <property type="match status" value="1"/>
</dbReference>
<feature type="transmembrane region" description="Helical" evidence="6">
    <location>
        <begin position="154"/>
        <end position="172"/>
    </location>
</feature>
<dbReference type="AlphaFoldDB" id="A0AA36DPH9"/>
<feature type="transmembrane region" description="Helical" evidence="6">
    <location>
        <begin position="211"/>
        <end position="238"/>
    </location>
</feature>
<feature type="region of interest" description="Disordered" evidence="5">
    <location>
        <begin position="586"/>
        <end position="624"/>
    </location>
</feature>
<reference evidence="7" key="1">
    <citation type="submission" date="2023-07" db="EMBL/GenBank/DDBJ databases">
        <authorList>
            <consortium name="CYATHOMIX"/>
        </authorList>
    </citation>
    <scope>NUCLEOTIDE SEQUENCE</scope>
    <source>
        <strain evidence="7">N/A</strain>
    </source>
</reference>
<feature type="transmembrane region" description="Helical" evidence="6">
    <location>
        <begin position="259"/>
        <end position="280"/>
    </location>
</feature>
<feature type="transmembrane region" description="Helical" evidence="6">
    <location>
        <begin position="418"/>
        <end position="443"/>
    </location>
</feature>
<sequence>MAEGRWKIDGSIGNDGHFSRNRREDIGAYDNDVTVQSDISMSVGTDDTANLLGDDRRRSVLENLLNRQTDGDDAPRPRSWRGLVNVEPVMFMVSISMGFFMTSQPTFMYWARCVQIANGSQGHDLANASEICADLTDDVALQNTVEKDIASTKIYLQIVNSIPTIIMAPLIGTWSDKHGRKGPLLYAMSGFLLYAIIQLAAVLTYEYVNIYYWYFVGEILTGLTGGIGSVFGTSLAIVTDDCRHKLKPGSSTVPMRIGIASFVQSIGSLAGTFGMSFLAVQNGYSVRAHKFSYINASTIQLGFVVMAYVYAFFFVRETHFPHPDGYLYNNLEREQQGRSIPPSSSTVTEQIKPKSLLTKFKDNLLALGEVLTEKRPGWTRCCLIMSLVFVMMEFLALDASLLFLLVKRHPFSWSDKTFSYFSLARGVLFSAGMIVCPLLLTLVHWLGKDSLMILVGISASAASFFVLAQAHTTLEIFLTSAFGLLCGGIPPGYRSFLPRMVPKEQTARLLTVCSIIMAFCPMISTLIFNSIYNATLEWWPGFAFFVGGILQVLVVIGQGGIHILMRPQWLLEKKLKTQMQSNTVVPVGGDVEDNEAGTVSTSASTSLQNETVAEQRRGINPHPI</sequence>
<dbReference type="GO" id="GO:0016020">
    <property type="term" value="C:membrane"/>
    <property type="evidence" value="ECO:0007669"/>
    <property type="project" value="UniProtKB-SubCell"/>
</dbReference>
<keyword evidence="2 6" id="KW-0812">Transmembrane</keyword>
<feature type="transmembrane region" description="Helical" evidence="6">
    <location>
        <begin position="538"/>
        <end position="564"/>
    </location>
</feature>
<dbReference type="GO" id="GO:0022857">
    <property type="term" value="F:transmembrane transporter activity"/>
    <property type="evidence" value="ECO:0007669"/>
    <property type="project" value="InterPro"/>
</dbReference>
<dbReference type="InterPro" id="IPR011701">
    <property type="entry name" value="MFS"/>
</dbReference>
<feature type="compositionally biased region" description="Polar residues" evidence="5">
    <location>
        <begin position="597"/>
        <end position="612"/>
    </location>
</feature>
<dbReference type="Pfam" id="PF07690">
    <property type="entry name" value="MFS_1"/>
    <property type="match status" value="1"/>
</dbReference>
<name>A0AA36DPH9_CYLNA</name>
<evidence type="ECO:0000313" key="7">
    <source>
        <dbReference type="EMBL" id="CAJ0590625.1"/>
    </source>
</evidence>
<dbReference type="PANTHER" id="PTHR23507:SF6">
    <property type="entry name" value="PROTON-COUPLED FOLATE TRANSPORTER"/>
    <property type="match status" value="1"/>
</dbReference>
<dbReference type="Gene3D" id="1.20.1250.20">
    <property type="entry name" value="MFS general substrate transporter like domains"/>
    <property type="match status" value="1"/>
</dbReference>